<dbReference type="OrthoDB" id="438440at2759"/>
<dbReference type="PANTHER" id="PTHR45908">
    <property type="entry name" value="PROTEIN CBG11750-RELATED"/>
    <property type="match status" value="1"/>
</dbReference>
<dbReference type="Gene3D" id="3.40.50.1820">
    <property type="entry name" value="alpha/beta hydrolase"/>
    <property type="match status" value="1"/>
</dbReference>
<gene>
    <name evidence="2" type="ORF">Fcan01_06523</name>
</gene>
<dbReference type="InterPro" id="IPR029058">
    <property type="entry name" value="AB_hydrolase_fold"/>
</dbReference>
<sequence length="334" mass="36616">MVLFRKNFYIFLGMGLLLVPLIHSQLLLPPLPTLPTIAQIFAILTLNLLQFLNLNVFDNLTPISTTNFMTLPTVGDTVRTLYYSFGIYCPLAQVQTWTCGQKCVDSGGTDNTVIQVYEDTVQQTRGLTIVNNPRSEIIIAFRGSYQAQNFLEDAVSVVLVPLALTGGTNVQVSQGFLLAAQSQYETMVLPNLRNQLAAHPGYNVVITGHSLGAAMAELTFAMLKNSTEFGSNSTLSLFKYGSPRVGNIGFASWMNSQNSSVIRVVNKADIFSHIFLNSEGYVHSGNEYWRAPNNSDIFCNPNLYEDPACSNSLGPSYNTNDHLTYLGIPKAGCA</sequence>
<organism evidence="2 3">
    <name type="scientific">Folsomia candida</name>
    <name type="common">Springtail</name>
    <dbReference type="NCBI Taxonomy" id="158441"/>
    <lineage>
        <taxon>Eukaryota</taxon>
        <taxon>Metazoa</taxon>
        <taxon>Ecdysozoa</taxon>
        <taxon>Arthropoda</taxon>
        <taxon>Hexapoda</taxon>
        <taxon>Collembola</taxon>
        <taxon>Entomobryomorpha</taxon>
        <taxon>Isotomoidea</taxon>
        <taxon>Isotomidae</taxon>
        <taxon>Proisotominae</taxon>
        <taxon>Folsomia</taxon>
    </lineage>
</organism>
<keyword evidence="3" id="KW-1185">Reference proteome</keyword>
<dbReference type="InterPro" id="IPR002921">
    <property type="entry name" value="Fungal_lipase-type"/>
</dbReference>
<evidence type="ECO:0000313" key="3">
    <source>
        <dbReference type="Proteomes" id="UP000198287"/>
    </source>
</evidence>
<dbReference type="CDD" id="cd00519">
    <property type="entry name" value="Lipase_3"/>
    <property type="match status" value="1"/>
</dbReference>
<feature type="domain" description="Fungal lipase-type" evidence="1">
    <location>
        <begin position="138"/>
        <end position="276"/>
    </location>
</feature>
<dbReference type="Pfam" id="PF01764">
    <property type="entry name" value="Lipase_3"/>
    <property type="match status" value="1"/>
</dbReference>
<accession>A0A226EK34</accession>
<dbReference type="SUPFAM" id="SSF53474">
    <property type="entry name" value="alpha/beta-Hydrolases"/>
    <property type="match status" value="1"/>
</dbReference>
<dbReference type="GO" id="GO:0006629">
    <property type="term" value="P:lipid metabolic process"/>
    <property type="evidence" value="ECO:0007669"/>
    <property type="project" value="InterPro"/>
</dbReference>
<evidence type="ECO:0000313" key="2">
    <source>
        <dbReference type="EMBL" id="OXA58073.1"/>
    </source>
</evidence>
<dbReference type="Proteomes" id="UP000198287">
    <property type="component" value="Unassembled WGS sequence"/>
</dbReference>
<protein>
    <submittedName>
        <fullName evidence="2">Lipase</fullName>
    </submittedName>
</protein>
<reference evidence="2 3" key="1">
    <citation type="submission" date="2015-12" db="EMBL/GenBank/DDBJ databases">
        <title>The genome of Folsomia candida.</title>
        <authorList>
            <person name="Faddeeva A."/>
            <person name="Derks M.F."/>
            <person name="Anvar Y."/>
            <person name="Smit S."/>
            <person name="Van Straalen N."/>
            <person name="Roelofs D."/>
        </authorList>
    </citation>
    <scope>NUCLEOTIDE SEQUENCE [LARGE SCALE GENOMIC DNA]</scope>
    <source>
        <strain evidence="2 3">VU population</strain>
        <tissue evidence="2">Whole body</tissue>
    </source>
</reference>
<name>A0A226EK34_FOLCA</name>
<evidence type="ECO:0000259" key="1">
    <source>
        <dbReference type="Pfam" id="PF01764"/>
    </source>
</evidence>
<comment type="caution">
    <text evidence="2">The sequence shown here is derived from an EMBL/GenBank/DDBJ whole genome shotgun (WGS) entry which is preliminary data.</text>
</comment>
<dbReference type="AlphaFoldDB" id="A0A226EK34"/>
<proteinExistence type="predicted"/>
<dbReference type="EMBL" id="LNIX01000003">
    <property type="protein sequence ID" value="OXA58073.1"/>
    <property type="molecule type" value="Genomic_DNA"/>
</dbReference>